<keyword evidence="3" id="KW-0288">FMN</keyword>
<dbReference type="PRINTS" id="PR00469">
    <property type="entry name" value="PNDRDTASEII"/>
</dbReference>
<evidence type="ECO:0000313" key="13">
    <source>
        <dbReference type="EMBL" id="TFF21941.1"/>
    </source>
</evidence>
<evidence type="ECO:0000256" key="11">
    <source>
        <dbReference type="ARBA" id="ARBA00049728"/>
    </source>
</evidence>
<dbReference type="EMBL" id="SOZD01000004">
    <property type="protein sequence ID" value="TFF21941.1"/>
    <property type="molecule type" value="Genomic_DNA"/>
</dbReference>
<keyword evidence="2" id="KW-0285">Flavoprotein</keyword>
<accession>A0A4Y8RHH5</accession>
<comment type="subunit">
    <text evidence="10">Heterotetramer of 2 PreA and 2 PreT subunits.</text>
</comment>
<dbReference type="PANTHER" id="PTHR43073:SF2">
    <property type="entry name" value="DIHYDROPYRIMIDINE DEHYDROGENASE [NADP(+)]"/>
    <property type="match status" value="1"/>
</dbReference>
<dbReference type="InterPro" id="IPR017896">
    <property type="entry name" value="4Fe4S_Fe-S-bd"/>
</dbReference>
<evidence type="ECO:0000256" key="5">
    <source>
        <dbReference type="ARBA" id="ARBA00030119"/>
    </source>
</evidence>
<dbReference type="Pfam" id="PF07992">
    <property type="entry name" value="Pyr_redox_2"/>
    <property type="match status" value="1"/>
</dbReference>
<dbReference type="SUPFAM" id="SSF51971">
    <property type="entry name" value="Nucleotide-binding domain"/>
    <property type="match status" value="1"/>
</dbReference>
<evidence type="ECO:0000256" key="6">
    <source>
        <dbReference type="ARBA" id="ARBA00032722"/>
    </source>
</evidence>
<comment type="cofactor">
    <cofactor evidence="1">
        <name>FMN</name>
        <dbReference type="ChEBI" id="CHEBI:58210"/>
    </cofactor>
</comment>
<evidence type="ECO:0000256" key="8">
    <source>
        <dbReference type="ARBA" id="ARBA00048792"/>
    </source>
</evidence>
<evidence type="ECO:0000256" key="10">
    <source>
        <dbReference type="ARBA" id="ARBA00049714"/>
    </source>
</evidence>
<dbReference type="AlphaFoldDB" id="A0A4Y8RHH5"/>
<dbReference type="InterPro" id="IPR036188">
    <property type="entry name" value="FAD/NAD-bd_sf"/>
</dbReference>
<dbReference type="PROSITE" id="PS51379">
    <property type="entry name" value="4FE4S_FER_2"/>
    <property type="match status" value="1"/>
</dbReference>
<dbReference type="InterPro" id="IPR028261">
    <property type="entry name" value="DPD_II"/>
</dbReference>
<comment type="caution">
    <text evidence="13">The sequence shown here is derived from an EMBL/GenBank/DDBJ whole genome shotgun (WGS) entry which is preliminary data.</text>
</comment>
<keyword evidence="4" id="KW-0560">Oxidoreductase</keyword>
<evidence type="ECO:0000256" key="3">
    <source>
        <dbReference type="ARBA" id="ARBA00022643"/>
    </source>
</evidence>
<dbReference type="InterPro" id="IPR023753">
    <property type="entry name" value="FAD/NAD-binding_dom"/>
</dbReference>
<dbReference type="Pfam" id="PF14691">
    <property type="entry name" value="Fer4_20"/>
    <property type="match status" value="1"/>
</dbReference>
<dbReference type="Gene3D" id="1.10.1060.10">
    <property type="entry name" value="Alpha-helical ferredoxin"/>
    <property type="match status" value="1"/>
</dbReference>
<dbReference type="Proteomes" id="UP000298179">
    <property type="component" value="Unassembled WGS sequence"/>
</dbReference>
<dbReference type="SUPFAM" id="SSF46548">
    <property type="entry name" value="alpha-helical ferredoxin"/>
    <property type="match status" value="1"/>
</dbReference>
<name>A0A4Y8RHH5_9HYPH</name>
<comment type="catalytic activity">
    <reaction evidence="7">
        <text>5,6-dihydrothymine + NAD(+) = thymine + NADH + H(+)</text>
        <dbReference type="Rhea" id="RHEA:28791"/>
        <dbReference type="ChEBI" id="CHEBI:15378"/>
        <dbReference type="ChEBI" id="CHEBI:17821"/>
        <dbReference type="ChEBI" id="CHEBI:27468"/>
        <dbReference type="ChEBI" id="CHEBI:57540"/>
        <dbReference type="ChEBI" id="CHEBI:57945"/>
        <dbReference type="EC" id="1.3.1.1"/>
    </reaction>
</comment>
<evidence type="ECO:0000256" key="2">
    <source>
        <dbReference type="ARBA" id="ARBA00022630"/>
    </source>
</evidence>
<dbReference type="GO" id="GO:0051536">
    <property type="term" value="F:iron-sulfur cluster binding"/>
    <property type="evidence" value="ECO:0007669"/>
    <property type="project" value="InterPro"/>
</dbReference>
<protein>
    <recommendedName>
        <fullName evidence="11">dihydrouracil dehydrogenase (NAD(+))</fullName>
        <ecNumber evidence="11">1.3.1.1</ecNumber>
    </recommendedName>
    <alternativeName>
        <fullName evidence="6">Dihydrothymine dehydrogenase</fullName>
    </alternativeName>
    <alternativeName>
        <fullName evidence="5">Dihydrouracil dehydrogenase</fullName>
    </alternativeName>
</protein>
<evidence type="ECO:0000256" key="1">
    <source>
        <dbReference type="ARBA" id="ARBA00001917"/>
    </source>
</evidence>
<feature type="domain" description="4Fe-4S ferredoxin-type" evidence="12">
    <location>
        <begin position="35"/>
        <end position="65"/>
    </location>
</feature>
<keyword evidence="14" id="KW-1185">Reference proteome</keyword>
<evidence type="ECO:0000256" key="9">
    <source>
        <dbReference type="ARBA" id="ARBA00049578"/>
    </source>
</evidence>
<dbReference type="RefSeq" id="WP_134762825.1">
    <property type="nucleotide sequence ID" value="NZ_SOZD01000004.1"/>
</dbReference>
<dbReference type="EC" id="1.3.1.1" evidence="11"/>
<organism evidence="13 14">
    <name type="scientific">Jiella endophytica</name>
    <dbReference type="NCBI Taxonomy" id="2558362"/>
    <lineage>
        <taxon>Bacteria</taxon>
        <taxon>Pseudomonadati</taxon>
        <taxon>Pseudomonadota</taxon>
        <taxon>Alphaproteobacteria</taxon>
        <taxon>Hyphomicrobiales</taxon>
        <taxon>Aurantimonadaceae</taxon>
        <taxon>Jiella</taxon>
    </lineage>
</organism>
<evidence type="ECO:0000256" key="7">
    <source>
        <dbReference type="ARBA" id="ARBA00047685"/>
    </source>
</evidence>
<dbReference type="GO" id="GO:0004159">
    <property type="term" value="F:dihydropyrimidine dehydrogenase (NAD+) activity"/>
    <property type="evidence" value="ECO:0007669"/>
    <property type="project" value="UniProtKB-EC"/>
</dbReference>
<comment type="catalytic activity">
    <reaction evidence="8">
        <text>5,6-dihydrouracil + NAD(+) = uracil + NADH + H(+)</text>
        <dbReference type="Rhea" id="RHEA:20189"/>
        <dbReference type="ChEBI" id="CHEBI:15378"/>
        <dbReference type="ChEBI" id="CHEBI:15901"/>
        <dbReference type="ChEBI" id="CHEBI:17568"/>
        <dbReference type="ChEBI" id="CHEBI:57540"/>
        <dbReference type="ChEBI" id="CHEBI:57945"/>
        <dbReference type="EC" id="1.3.1.1"/>
    </reaction>
</comment>
<comment type="function">
    <text evidence="9">Involved in pyrimidine base degradation. Catalyzes physiologically the reduction of uracil to 5,6-dihydrouracil (DHU) by using NADH as a specific cosubstrate. It also catalyzes the reverse reaction and the reduction of thymine to 5,6-dihydrothymine (DHT).</text>
</comment>
<reference evidence="13 14" key="1">
    <citation type="submission" date="2019-03" db="EMBL/GenBank/DDBJ databases">
        <title>Jiella endophytica sp. nov., a novel endophytic bacterium isolated from root of Ficus microcarpa Linn. f.</title>
        <authorList>
            <person name="Tuo L."/>
        </authorList>
    </citation>
    <scope>NUCLEOTIDE SEQUENCE [LARGE SCALE GENOMIC DNA]</scope>
    <source>
        <strain evidence="13 14">CBS5Q-3</strain>
    </source>
</reference>
<dbReference type="PRINTS" id="PR00368">
    <property type="entry name" value="FADPNR"/>
</dbReference>
<evidence type="ECO:0000259" key="12">
    <source>
        <dbReference type="PROSITE" id="PS51379"/>
    </source>
</evidence>
<proteinExistence type="predicted"/>
<evidence type="ECO:0000313" key="14">
    <source>
        <dbReference type="Proteomes" id="UP000298179"/>
    </source>
</evidence>
<dbReference type="Gene3D" id="3.50.50.60">
    <property type="entry name" value="FAD/NAD(P)-binding domain"/>
    <property type="match status" value="2"/>
</dbReference>
<gene>
    <name evidence="13" type="ORF">E3C22_14870</name>
</gene>
<evidence type="ECO:0000256" key="4">
    <source>
        <dbReference type="ARBA" id="ARBA00023002"/>
    </source>
</evidence>
<dbReference type="PANTHER" id="PTHR43073">
    <property type="entry name" value="DIHYDROPYRIMIDINE DEHYDROGENASE [NADP(+)]"/>
    <property type="match status" value="1"/>
</dbReference>
<dbReference type="InterPro" id="IPR009051">
    <property type="entry name" value="Helical_ferredxn"/>
</dbReference>
<dbReference type="OrthoDB" id="9803192at2"/>
<sequence>MSDPLPRRPDIRAGRLPAEELATGFADLHPALERHEALVEADRCYFCYDAPCMNACPTAIDIPLFIREIQAGNPIGAAKTILSQNILGGMCARVCPTETLCEEVCVREVAEGKPVQIGMLQRHATDTLMATGEHPFKRAAATGRRIAVVGAGPAGLSAAHRLAMLGHDVTIYDAREKPGGLNEYGIAAYKATEDFAQKEVAFLLKIGGITFETGKALGQGIHLADLRRDFDAVFLGLGLAGVNALGADGEASSGSHDAVAWIADLRQTADLSGLPVGRRVVVIGGGMTAIDAAVQAKALGAEEVTIAYRRGREAMNASPYEQEVAATRGVHLRFHLQPKRIHAEDGHVAAIELERTMIENGKLVLTGETVTIEADQVFKAIGQTFLPHGTEAEGEGIALERGRIRVDAARRTSLEGVWAGGDCIAEGEDLTVVAVEDGKVAAMDIHAALTAADRVAAE</sequence>